<dbReference type="AlphaFoldDB" id="A0A485M6S2"/>
<organism evidence="2">
    <name type="scientific">anaerobic digester metagenome</name>
    <dbReference type="NCBI Taxonomy" id="1263854"/>
    <lineage>
        <taxon>unclassified sequences</taxon>
        <taxon>metagenomes</taxon>
        <taxon>ecological metagenomes</taxon>
    </lineage>
</organism>
<accession>A0A485M6S2</accession>
<evidence type="ECO:0000313" key="2">
    <source>
        <dbReference type="EMBL" id="VFU19071.1"/>
    </source>
</evidence>
<sequence>MGNGKILVMDDEEIIQDVLSNMLDFLGYEVQVAAEGSQAVQMYREAMESGNPFDAVIMDLTIPGGVGGKDAIRDLLKIDPQAKAIVSSGYSTDPVVTNYQEHGFKGVIHKPFKIEELKEAIQKVV</sequence>
<feature type="domain" description="Response regulatory" evidence="1">
    <location>
        <begin position="5"/>
        <end position="125"/>
    </location>
</feature>
<dbReference type="PANTHER" id="PTHR43228:SF1">
    <property type="entry name" value="TWO-COMPONENT RESPONSE REGULATOR ARR22"/>
    <property type="match status" value="1"/>
</dbReference>
<dbReference type="SUPFAM" id="SSF52172">
    <property type="entry name" value="CheY-like"/>
    <property type="match status" value="1"/>
</dbReference>
<dbReference type="Pfam" id="PF00072">
    <property type="entry name" value="Response_reg"/>
    <property type="match status" value="1"/>
</dbReference>
<evidence type="ECO:0000259" key="1">
    <source>
        <dbReference type="PROSITE" id="PS50110"/>
    </source>
</evidence>
<dbReference type="PROSITE" id="PS50110">
    <property type="entry name" value="RESPONSE_REGULATORY"/>
    <property type="match status" value="1"/>
</dbReference>
<name>A0A485M6S2_9ZZZZ</name>
<dbReference type="PANTHER" id="PTHR43228">
    <property type="entry name" value="TWO-COMPONENT RESPONSE REGULATOR"/>
    <property type="match status" value="1"/>
</dbReference>
<dbReference type="InterPro" id="IPR001789">
    <property type="entry name" value="Sig_transdc_resp-reg_receiver"/>
</dbReference>
<protein>
    <submittedName>
        <fullName evidence="2">Chemotaxis protein CheY</fullName>
    </submittedName>
</protein>
<reference evidence="2" key="1">
    <citation type="submission" date="2019-03" db="EMBL/GenBank/DDBJ databases">
        <authorList>
            <person name="Hao L."/>
        </authorList>
    </citation>
    <scope>NUCLEOTIDE SEQUENCE</scope>
</reference>
<dbReference type="CDD" id="cd17546">
    <property type="entry name" value="REC_hyHK_CKI1_RcsC-like"/>
    <property type="match status" value="1"/>
</dbReference>
<dbReference type="Gene3D" id="3.40.50.2300">
    <property type="match status" value="1"/>
</dbReference>
<proteinExistence type="predicted"/>
<dbReference type="GO" id="GO:0000160">
    <property type="term" value="P:phosphorelay signal transduction system"/>
    <property type="evidence" value="ECO:0007669"/>
    <property type="project" value="InterPro"/>
</dbReference>
<dbReference type="SMART" id="SM00448">
    <property type="entry name" value="REC"/>
    <property type="match status" value="1"/>
</dbReference>
<dbReference type="InterPro" id="IPR011006">
    <property type="entry name" value="CheY-like_superfamily"/>
</dbReference>
<dbReference type="InterPro" id="IPR052048">
    <property type="entry name" value="ST_Response_Regulator"/>
</dbReference>
<gene>
    <name evidence="2" type="primary">cheY</name>
    <name evidence="2" type="ORF">SCFA_960008</name>
</gene>
<dbReference type="EMBL" id="CAADRM010000165">
    <property type="protein sequence ID" value="VFU19071.1"/>
    <property type="molecule type" value="Genomic_DNA"/>
</dbReference>